<feature type="region of interest" description="Disordered" evidence="1">
    <location>
        <begin position="105"/>
        <end position="125"/>
    </location>
</feature>
<evidence type="ECO:0000313" key="3">
    <source>
        <dbReference type="EMBL" id="GAH77329.1"/>
    </source>
</evidence>
<evidence type="ECO:0000256" key="1">
    <source>
        <dbReference type="SAM" id="MobiDB-lite"/>
    </source>
</evidence>
<proteinExistence type="predicted"/>
<evidence type="ECO:0000259" key="2">
    <source>
        <dbReference type="Pfam" id="PF05048"/>
    </source>
</evidence>
<dbReference type="AlphaFoldDB" id="X1JG65"/>
<dbReference type="EMBL" id="BARU01043016">
    <property type="protein sequence ID" value="GAH77329.1"/>
    <property type="molecule type" value="Genomic_DNA"/>
</dbReference>
<organism evidence="3">
    <name type="scientific">marine sediment metagenome</name>
    <dbReference type="NCBI Taxonomy" id="412755"/>
    <lineage>
        <taxon>unclassified sequences</taxon>
        <taxon>metagenomes</taxon>
        <taxon>ecological metagenomes</taxon>
    </lineage>
</organism>
<gene>
    <name evidence="3" type="ORF">S03H2_65966</name>
</gene>
<feature type="domain" description="Periplasmic copper-binding protein NosD beta helix" evidence="2">
    <location>
        <begin position="2"/>
        <end position="21"/>
    </location>
</feature>
<feature type="non-terminal residue" evidence="3">
    <location>
        <position position="125"/>
    </location>
</feature>
<accession>X1JG65</accession>
<name>X1JG65_9ZZZZ</name>
<dbReference type="Pfam" id="PF05048">
    <property type="entry name" value="NosD"/>
    <property type="match status" value="1"/>
</dbReference>
<reference evidence="3" key="1">
    <citation type="journal article" date="2014" name="Front. Microbiol.">
        <title>High frequency of phylogenetically diverse reductive dehalogenase-homologous genes in deep subseafloor sedimentary metagenomes.</title>
        <authorList>
            <person name="Kawai M."/>
            <person name="Futagami T."/>
            <person name="Toyoda A."/>
            <person name="Takaki Y."/>
            <person name="Nishi S."/>
            <person name="Hori S."/>
            <person name="Arai W."/>
            <person name="Tsubouchi T."/>
            <person name="Morono Y."/>
            <person name="Uchiyama I."/>
            <person name="Ito T."/>
            <person name="Fujiyama A."/>
            <person name="Inagaki F."/>
            <person name="Takami H."/>
        </authorList>
    </citation>
    <scope>NUCLEOTIDE SEQUENCE</scope>
    <source>
        <strain evidence="3">Expedition CK06-06</strain>
    </source>
</reference>
<protein>
    <recommendedName>
        <fullName evidence="2">Periplasmic copper-binding protein NosD beta helix domain-containing protein</fullName>
    </recommendedName>
</protein>
<sequence>MGTNIIGGPYLGGNHWSDYTGVDLDGDGLGDTDLPYNSSGNIHNGGDWLPLVNSLPYTPSNPDPSGGLPVDIDVNLSWDGGDPDSGDTVTYDVYLGSYDPPPKVATVGPYPANQTRIQYDPGTLT</sequence>
<comment type="caution">
    <text evidence="3">The sequence shown here is derived from an EMBL/GenBank/DDBJ whole genome shotgun (WGS) entry which is preliminary data.</text>
</comment>
<dbReference type="InterPro" id="IPR007742">
    <property type="entry name" value="NosD_dom"/>
</dbReference>